<reference evidence="14 15" key="1">
    <citation type="journal article" date="2013" name="Nature">
        <title>Insights into bilaterian evolution from three spiralian genomes.</title>
        <authorList>
            <person name="Simakov O."/>
            <person name="Marletaz F."/>
            <person name="Cho S.J."/>
            <person name="Edsinger-Gonzales E."/>
            <person name="Havlak P."/>
            <person name="Hellsten U."/>
            <person name="Kuo D.H."/>
            <person name="Larsson T."/>
            <person name="Lv J."/>
            <person name="Arendt D."/>
            <person name="Savage R."/>
            <person name="Osoegawa K."/>
            <person name="de Jong P."/>
            <person name="Grimwood J."/>
            <person name="Chapman J.A."/>
            <person name="Shapiro H."/>
            <person name="Aerts A."/>
            <person name="Otillar R.P."/>
            <person name="Terry A.Y."/>
            <person name="Boore J.L."/>
            <person name="Grigoriev I.V."/>
            <person name="Lindberg D.R."/>
            <person name="Seaver E.C."/>
            <person name="Weisblat D.A."/>
            <person name="Putnam N.H."/>
            <person name="Rokhsar D.S."/>
        </authorList>
    </citation>
    <scope>NUCLEOTIDE SEQUENCE [LARGE SCALE GENOMIC DNA]</scope>
</reference>
<dbReference type="SUPFAM" id="SSF63712">
    <property type="entry name" value="Nicotinic receptor ligand binding domain-like"/>
    <property type="match status" value="1"/>
</dbReference>
<name>V4AQ28_LOTGI</name>
<keyword evidence="6" id="KW-0732">Signal</keyword>
<dbReference type="GO" id="GO:0004888">
    <property type="term" value="F:transmembrane signaling receptor activity"/>
    <property type="evidence" value="ECO:0007669"/>
    <property type="project" value="InterPro"/>
</dbReference>
<dbReference type="Pfam" id="PF02931">
    <property type="entry name" value="Neur_chan_LBD"/>
    <property type="match status" value="1"/>
</dbReference>
<dbReference type="PROSITE" id="PS00236">
    <property type="entry name" value="NEUROTR_ION_CHANNEL"/>
    <property type="match status" value="1"/>
</dbReference>
<evidence type="ECO:0000256" key="6">
    <source>
        <dbReference type="ARBA" id="ARBA00022729"/>
    </source>
</evidence>
<feature type="non-terminal residue" evidence="14">
    <location>
        <position position="1"/>
    </location>
</feature>
<keyword evidence="7 11" id="KW-1133">Transmembrane helix</keyword>
<accession>V4AQ28</accession>
<feature type="transmembrane region" description="Helical" evidence="11">
    <location>
        <begin position="159"/>
        <end position="183"/>
    </location>
</feature>
<dbReference type="InterPro" id="IPR006202">
    <property type="entry name" value="Neur_chan_lig-bd"/>
</dbReference>
<dbReference type="NCBIfam" id="TIGR00860">
    <property type="entry name" value="LIC"/>
    <property type="match status" value="1"/>
</dbReference>
<dbReference type="EMBL" id="KB201611">
    <property type="protein sequence ID" value="ESO95761.1"/>
    <property type="molecule type" value="Genomic_DNA"/>
</dbReference>
<dbReference type="OrthoDB" id="407674at2759"/>
<dbReference type="CDD" id="cd19049">
    <property type="entry name" value="LGIC_TM_anion"/>
    <property type="match status" value="1"/>
</dbReference>
<dbReference type="HOGENOM" id="CLU_010920_3_1_1"/>
<evidence type="ECO:0000256" key="7">
    <source>
        <dbReference type="ARBA" id="ARBA00022989"/>
    </source>
</evidence>
<feature type="transmembrane region" description="Helical" evidence="11">
    <location>
        <begin position="224"/>
        <end position="246"/>
    </location>
</feature>
<dbReference type="CTD" id="20231380"/>
<dbReference type="Proteomes" id="UP000030746">
    <property type="component" value="Unassembled WGS sequence"/>
</dbReference>
<feature type="domain" description="Neurotransmitter-gated ion-channel ligand-binding" evidence="12">
    <location>
        <begin position="2"/>
        <end position="157"/>
    </location>
</feature>
<dbReference type="Pfam" id="PF02932">
    <property type="entry name" value="Neur_chan_memb"/>
    <property type="match status" value="1"/>
</dbReference>
<dbReference type="PRINTS" id="PR00252">
    <property type="entry name" value="NRIONCHANNEL"/>
</dbReference>
<dbReference type="STRING" id="225164.V4AQ28"/>
<evidence type="ECO:0000256" key="11">
    <source>
        <dbReference type="RuleBase" id="RU000687"/>
    </source>
</evidence>
<dbReference type="InterPro" id="IPR006201">
    <property type="entry name" value="Neur_channel"/>
</dbReference>
<dbReference type="InterPro" id="IPR036719">
    <property type="entry name" value="Neuro-gated_channel_TM_sf"/>
</dbReference>
<gene>
    <name evidence="14" type="ORF">LOTGIDRAFT_116660</name>
</gene>
<keyword evidence="4" id="KW-1003">Cell membrane</keyword>
<dbReference type="Gene3D" id="2.70.170.10">
    <property type="entry name" value="Neurotransmitter-gated ion-channel ligand-binding domain"/>
    <property type="match status" value="1"/>
</dbReference>
<protein>
    <recommendedName>
        <fullName evidence="16">Neurotransmitter-gated ion-channel ligand-binding domain-containing protein</fullName>
    </recommendedName>
</protein>
<feature type="domain" description="Neurotransmitter-gated ion-channel transmembrane" evidence="13">
    <location>
        <begin position="166"/>
        <end position="253"/>
    </location>
</feature>
<evidence type="ECO:0000256" key="10">
    <source>
        <dbReference type="ARBA" id="ARBA00023303"/>
    </source>
</evidence>
<dbReference type="CDD" id="cd18987">
    <property type="entry name" value="LGIC_ECD_anion"/>
    <property type="match status" value="1"/>
</dbReference>
<keyword evidence="5 11" id="KW-0812">Transmembrane</keyword>
<dbReference type="InterPro" id="IPR018000">
    <property type="entry name" value="Neurotransmitter_ion_chnl_CS"/>
</dbReference>
<comment type="similarity">
    <text evidence="11">Belongs to the ligand-gated ion channel (TC 1.A.9) family.</text>
</comment>
<evidence type="ECO:0000256" key="5">
    <source>
        <dbReference type="ARBA" id="ARBA00022692"/>
    </source>
</evidence>
<keyword evidence="9 11" id="KW-0472">Membrane</keyword>
<evidence type="ECO:0000313" key="15">
    <source>
        <dbReference type="Proteomes" id="UP000030746"/>
    </source>
</evidence>
<evidence type="ECO:0000256" key="4">
    <source>
        <dbReference type="ARBA" id="ARBA00022475"/>
    </source>
</evidence>
<keyword evidence="3 11" id="KW-0813">Transport</keyword>
<proteinExistence type="inferred from homology"/>
<dbReference type="PRINTS" id="PR00253">
    <property type="entry name" value="GABAARECEPTR"/>
</dbReference>
<dbReference type="GeneID" id="20231380"/>
<keyword evidence="15" id="KW-1185">Reference proteome</keyword>
<evidence type="ECO:0000313" key="14">
    <source>
        <dbReference type="EMBL" id="ESO95761.1"/>
    </source>
</evidence>
<comment type="subcellular location">
    <subcellularLocation>
        <location evidence="2">Cell membrane</location>
    </subcellularLocation>
    <subcellularLocation>
        <location evidence="1">Membrane</location>
        <topology evidence="1">Multi-pass membrane protein</topology>
    </subcellularLocation>
</comment>
<dbReference type="PANTHER" id="PTHR18945">
    <property type="entry name" value="NEUROTRANSMITTER GATED ION CHANNEL"/>
    <property type="match status" value="1"/>
</dbReference>
<dbReference type="InterPro" id="IPR006028">
    <property type="entry name" value="GABAA/Glycine_rcpt"/>
</dbReference>
<sequence>SFYLRQQWRDPRLVHNSFNRSLVVSHTHIEKMWVPDTFFPQAKSEYRHLLTTPNVLMRMEPDGSLLYSQRLSVTLQCKMDLHKFPLDEQSCAIQMESYSYVASDVYFTWSPERGSLNVLENAFIPDFSIIGSSSEDCTAKYATGTFTCLKASIELKREIGFYITQTYVPSILIVILSWASFWIDHEAVPARISVGLLTVLTITTQSSGARSQLPRVPYIKSIDVWMAVCLVFVFGAYMEYAVVTVLSRRHRKTIARVSRIFF</sequence>
<evidence type="ECO:0008006" key="16">
    <source>
        <dbReference type="Google" id="ProtNLM"/>
    </source>
</evidence>
<dbReference type="KEGG" id="lgi:LOTGIDRAFT_116660"/>
<evidence type="ECO:0000256" key="9">
    <source>
        <dbReference type="ARBA" id="ARBA00023136"/>
    </source>
</evidence>
<evidence type="ECO:0000256" key="8">
    <source>
        <dbReference type="ARBA" id="ARBA00023065"/>
    </source>
</evidence>
<dbReference type="RefSeq" id="XP_009053609.1">
    <property type="nucleotide sequence ID" value="XM_009055361.1"/>
</dbReference>
<evidence type="ECO:0000256" key="2">
    <source>
        <dbReference type="ARBA" id="ARBA00004236"/>
    </source>
</evidence>
<keyword evidence="8 11" id="KW-0406">Ion transport</keyword>
<evidence type="ECO:0000256" key="3">
    <source>
        <dbReference type="ARBA" id="ARBA00022448"/>
    </source>
</evidence>
<dbReference type="GO" id="GO:0005230">
    <property type="term" value="F:extracellular ligand-gated monoatomic ion channel activity"/>
    <property type="evidence" value="ECO:0007669"/>
    <property type="project" value="InterPro"/>
</dbReference>
<dbReference type="Gene3D" id="1.20.58.390">
    <property type="entry name" value="Neurotransmitter-gated ion-channel transmembrane domain"/>
    <property type="match status" value="1"/>
</dbReference>
<dbReference type="InterPro" id="IPR036734">
    <property type="entry name" value="Neur_chan_lig-bd_sf"/>
</dbReference>
<dbReference type="InterPro" id="IPR038050">
    <property type="entry name" value="Neuro_actylchol_rec"/>
</dbReference>
<evidence type="ECO:0000259" key="13">
    <source>
        <dbReference type="Pfam" id="PF02932"/>
    </source>
</evidence>
<evidence type="ECO:0000259" key="12">
    <source>
        <dbReference type="Pfam" id="PF02931"/>
    </source>
</evidence>
<comment type="caution">
    <text evidence="11">Lacks conserved residue(s) required for the propagation of feature annotation.</text>
</comment>
<organism evidence="14 15">
    <name type="scientific">Lottia gigantea</name>
    <name type="common">Giant owl limpet</name>
    <dbReference type="NCBI Taxonomy" id="225164"/>
    <lineage>
        <taxon>Eukaryota</taxon>
        <taxon>Metazoa</taxon>
        <taxon>Spiralia</taxon>
        <taxon>Lophotrochozoa</taxon>
        <taxon>Mollusca</taxon>
        <taxon>Gastropoda</taxon>
        <taxon>Patellogastropoda</taxon>
        <taxon>Lottioidea</taxon>
        <taxon>Lottiidae</taxon>
        <taxon>Lottia</taxon>
    </lineage>
</organism>
<dbReference type="InterPro" id="IPR006029">
    <property type="entry name" value="Neurotrans-gated_channel_TM"/>
</dbReference>
<dbReference type="OMA" id="ICNITME"/>
<keyword evidence="10 11" id="KW-0407">Ion channel</keyword>
<dbReference type="AlphaFoldDB" id="V4AQ28"/>
<dbReference type="SUPFAM" id="SSF90112">
    <property type="entry name" value="Neurotransmitter-gated ion-channel transmembrane pore"/>
    <property type="match status" value="1"/>
</dbReference>
<evidence type="ECO:0000256" key="1">
    <source>
        <dbReference type="ARBA" id="ARBA00004141"/>
    </source>
</evidence>
<dbReference type="GO" id="GO:0005886">
    <property type="term" value="C:plasma membrane"/>
    <property type="evidence" value="ECO:0007669"/>
    <property type="project" value="UniProtKB-SubCell"/>
</dbReference>